<organism evidence="2 3">
    <name type="scientific">Phenylobacterium montanum</name>
    <dbReference type="NCBI Taxonomy" id="2823693"/>
    <lineage>
        <taxon>Bacteria</taxon>
        <taxon>Pseudomonadati</taxon>
        <taxon>Pseudomonadota</taxon>
        <taxon>Alphaproteobacteria</taxon>
        <taxon>Caulobacterales</taxon>
        <taxon>Caulobacteraceae</taxon>
        <taxon>Phenylobacterium</taxon>
    </lineage>
</organism>
<proteinExistence type="predicted"/>
<dbReference type="Proteomes" id="UP000676409">
    <property type="component" value="Chromosome"/>
</dbReference>
<evidence type="ECO:0000313" key="2">
    <source>
        <dbReference type="EMBL" id="QUD90911.1"/>
    </source>
</evidence>
<gene>
    <name evidence="2" type="ORF">KCG34_24190</name>
</gene>
<dbReference type="Pfam" id="PF00582">
    <property type="entry name" value="Usp"/>
    <property type="match status" value="1"/>
</dbReference>
<dbReference type="KEGG" id="caul:KCG34_24190"/>
<reference evidence="2" key="1">
    <citation type="submission" date="2021-04" db="EMBL/GenBank/DDBJ databases">
        <title>The complete genome sequence of Caulobacter sp. S6.</title>
        <authorList>
            <person name="Tang Y."/>
            <person name="Ouyang W."/>
            <person name="Liu Q."/>
            <person name="Huang B."/>
            <person name="Guo Z."/>
            <person name="Lei P."/>
        </authorList>
    </citation>
    <scope>NUCLEOTIDE SEQUENCE</scope>
    <source>
        <strain evidence="2">S6</strain>
    </source>
</reference>
<accession>A0A975G6F4</accession>
<dbReference type="AlphaFoldDB" id="A0A975G6F4"/>
<evidence type="ECO:0000313" key="3">
    <source>
        <dbReference type="Proteomes" id="UP000676409"/>
    </source>
</evidence>
<dbReference type="Gene3D" id="3.40.50.12370">
    <property type="match status" value="1"/>
</dbReference>
<dbReference type="SUPFAM" id="SSF52402">
    <property type="entry name" value="Adenine nucleotide alpha hydrolases-like"/>
    <property type="match status" value="2"/>
</dbReference>
<dbReference type="EMBL" id="CP073078">
    <property type="protein sequence ID" value="QUD90911.1"/>
    <property type="molecule type" value="Genomic_DNA"/>
</dbReference>
<sequence>MSWARIMAPVAGGDADAAVLAAAAAIAAPFEAELAAVYAPADVADLMPWMGEGFMGGVQVAAVQSLKDAAAEGERAARATLEACSYKRKSFVALTSPVWSALSMEGRLSDLVVFDDNAARGKGPLAESFQQIVADEQRPTLVARPGLKADGVIAIAWDGGKEASRAARTALPLLQKASRVVIISAPGSSSRYFEPKRLQTFYAERGVTADIHGVSDTGDAASLLLAAAKAVSADLLVSGAFGHPRLQEFIFGGTTRSFLNTPGAPSLFLSH</sequence>
<protein>
    <submittedName>
        <fullName evidence="2">Universal stress protein</fullName>
    </submittedName>
</protein>
<name>A0A975G6F4_9CAUL</name>
<dbReference type="InterPro" id="IPR006016">
    <property type="entry name" value="UspA"/>
</dbReference>
<evidence type="ECO:0000259" key="1">
    <source>
        <dbReference type="Pfam" id="PF00582"/>
    </source>
</evidence>
<feature type="domain" description="UspA" evidence="1">
    <location>
        <begin position="201"/>
        <end position="260"/>
    </location>
</feature>
<keyword evidence="3" id="KW-1185">Reference proteome</keyword>